<comment type="cofactor">
    <cofactor evidence="13">
        <name>Mg(2+)</name>
        <dbReference type="ChEBI" id="CHEBI:18420"/>
    </cofactor>
    <cofactor evidence="13">
        <name>Ca(2+)</name>
        <dbReference type="ChEBI" id="CHEBI:29108"/>
    </cofactor>
</comment>
<evidence type="ECO:0000256" key="8">
    <source>
        <dbReference type="ARBA" id="ARBA00022878"/>
    </source>
</evidence>
<evidence type="ECO:0000259" key="15">
    <source>
        <dbReference type="Pfam" id="PF09298"/>
    </source>
</evidence>
<dbReference type="InterPro" id="IPR036462">
    <property type="entry name" value="Fumarylacetoacetase_N_sf"/>
</dbReference>
<evidence type="ECO:0000256" key="5">
    <source>
        <dbReference type="ARBA" id="ARBA00022801"/>
    </source>
</evidence>
<evidence type="ECO:0000256" key="9">
    <source>
        <dbReference type="ARBA" id="ARBA00023232"/>
    </source>
</evidence>
<keyword evidence="4 12" id="KW-0479">Metal-binding</keyword>
<dbReference type="AlphaFoldDB" id="A0A0B7JZB2"/>
<evidence type="ECO:0000256" key="12">
    <source>
        <dbReference type="PIRSR" id="PIRSR605959-3"/>
    </source>
</evidence>
<keyword evidence="6 12" id="KW-0106">Calcium</keyword>
<dbReference type="Gene3D" id="2.30.30.230">
    <property type="entry name" value="Fumarylacetoacetase, N-terminal domain"/>
    <property type="match status" value="1"/>
</dbReference>
<keyword evidence="7 12" id="KW-0460">Magnesium</keyword>
<proteinExistence type="inferred from homology"/>
<dbReference type="EC" id="3.7.1.2" evidence="3 13"/>
<dbReference type="InterPro" id="IPR015377">
    <property type="entry name" value="Fumarylacetoacetase_N"/>
</dbReference>
<keyword evidence="8 13" id="KW-0828">Tyrosine catabolism</keyword>
<feature type="binding site" evidence="12">
    <location>
        <position position="120"/>
    </location>
    <ligand>
        <name>Ca(2+)</name>
        <dbReference type="ChEBI" id="CHEBI:29108"/>
    </ligand>
</feature>
<keyword evidence="9 13" id="KW-0585">Phenylalanine catabolism</keyword>
<feature type="binding site" evidence="12">
    <location>
        <position position="194"/>
    </location>
    <ligand>
        <name>Ca(2+)</name>
        <dbReference type="ChEBI" id="CHEBI:29108"/>
    </ligand>
</feature>
<comment type="pathway">
    <text evidence="1 13">Amino-acid degradation; L-phenylalanine degradation; acetoacetate and fumarate from L-phenylalanine: step 6/6.</text>
</comment>
<feature type="binding site" evidence="12">
    <location>
        <position position="228"/>
    </location>
    <ligand>
        <name>Ca(2+)</name>
        <dbReference type="ChEBI" id="CHEBI:29108"/>
    </ligand>
</feature>
<feature type="binding site" evidence="12">
    <location>
        <position position="252"/>
    </location>
    <ligand>
        <name>Mg(2+)</name>
        <dbReference type="ChEBI" id="CHEBI:18420"/>
    </ligand>
</feature>
<dbReference type="InterPro" id="IPR005959">
    <property type="entry name" value="Fumarylacetoacetase"/>
</dbReference>
<dbReference type="GO" id="GO:0006572">
    <property type="term" value="P:L-tyrosine catabolic process"/>
    <property type="evidence" value="ECO:0007669"/>
    <property type="project" value="UniProtKB-UniRule"/>
</dbReference>
<protein>
    <recommendedName>
        <fullName evidence="3 13">Fumarylacetoacetase</fullName>
        <ecNumber evidence="3 13">3.7.1.2</ecNumber>
    </recommendedName>
    <alternativeName>
        <fullName evidence="13">Fumarylacetoacetate hydrolase</fullName>
    </alternativeName>
</protein>
<feature type="active site" description="Proton acceptor" evidence="10">
    <location>
        <position position="127"/>
    </location>
</feature>
<dbReference type="InterPro" id="IPR011234">
    <property type="entry name" value="Fumarylacetoacetase-like_C"/>
</dbReference>
<dbReference type="InterPro" id="IPR036663">
    <property type="entry name" value="Fumarylacetoacetase_C_sf"/>
</dbReference>
<evidence type="ECO:0000256" key="11">
    <source>
        <dbReference type="PIRSR" id="PIRSR605959-2"/>
    </source>
</evidence>
<evidence type="ECO:0000256" key="1">
    <source>
        <dbReference type="ARBA" id="ARBA00004782"/>
    </source>
</evidence>
<evidence type="ECO:0000256" key="10">
    <source>
        <dbReference type="PIRSR" id="PIRSR605959-1"/>
    </source>
</evidence>
<evidence type="ECO:0000256" key="4">
    <source>
        <dbReference type="ARBA" id="ARBA00022723"/>
    </source>
</evidence>
<feature type="domain" description="Fumarylacetoacetase-like C-terminal" evidence="14">
    <location>
        <begin position="120"/>
        <end position="388"/>
    </location>
</feature>
<dbReference type="EMBL" id="CDPU01000017">
    <property type="protein sequence ID" value="CEO50284.1"/>
    <property type="molecule type" value="Genomic_DNA"/>
</dbReference>
<dbReference type="SUPFAM" id="SSF63433">
    <property type="entry name" value="Fumarylacetoacetate hydrolase, FAH, N-terminal domain"/>
    <property type="match status" value="1"/>
</dbReference>
<evidence type="ECO:0000256" key="7">
    <source>
        <dbReference type="ARBA" id="ARBA00022842"/>
    </source>
</evidence>
<dbReference type="Gene3D" id="3.90.850.10">
    <property type="entry name" value="Fumarylacetoacetase-like, C-terminal domain"/>
    <property type="match status" value="1"/>
</dbReference>
<dbReference type="GO" id="GO:0004334">
    <property type="term" value="F:fumarylacetoacetase activity"/>
    <property type="evidence" value="ECO:0007669"/>
    <property type="project" value="UniProtKB-UniRule"/>
</dbReference>
<evidence type="ECO:0000259" key="14">
    <source>
        <dbReference type="Pfam" id="PF01557"/>
    </source>
</evidence>
<keyword evidence="5 13" id="KW-0378">Hydrolase</keyword>
<evidence type="ECO:0000256" key="3">
    <source>
        <dbReference type="ARBA" id="ARBA00012094"/>
    </source>
</evidence>
<reference evidence="16" key="1">
    <citation type="submission" date="2015-01" db="EMBL/GenBank/DDBJ databases">
        <authorList>
            <person name="Durling Mikael"/>
        </authorList>
    </citation>
    <scope>NUCLEOTIDE SEQUENCE</scope>
</reference>
<evidence type="ECO:0000313" key="16">
    <source>
        <dbReference type="EMBL" id="CEO50284.1"/>
    </source>
</evidence>
<feature type="domain" description="Fumarylacetoacetase N-terminal" evidence="15">
    <location>
        <begin position="14"/>
        <end position="112"/>
    </location>
</feature>
<accession>A0A0B7JZB2</accession>
<dbReference type="GO" id="GO:0046872">
    <property type="term" value="F:metal ion binding"/>
    <property type="evidence" value="ECO:0007669"/>
    <property type="project" value="UniProtKB-UniRule"/>
</dbReference>
<sequence>MSAPDFSEHFSVWNIPFGIASSESHNPAQVVTRIGNAVIFVFDLAASGLFSEINGLDSGVFQRSSLNEFASYPKWTRVAVRETIQRSFGAKGLSGFPEGSTEDISAVTLHLPIQPGDFIDYSCSLEHVRNAGRIVAKSDRLPPGFFNFPIGYHGRASSIYVSGTNIERPCGHYYSGNGTGKDLVYGPSQALDYEVELAMIVGSPVEAGVGVPAVSADKHIFGFVIMNDWSARDIQSVEMPPLGPFNGKSFGTSISPWVITQEALEPFMVKSKPKTLPTADYIADPDNWSYSIQMQVELLTDGVPPTIIGRSNVSSLYWNVRQMIAHAVSSGSPLRTGDILATGTVSEPGRGQRGCLLETTEGGLEPVILSDGTRRKYLEDLDIVRMTAIAGESSSGVGFGACLGRVLPSRQS</sequence>
<feature type="binding site" evidence="12">
    <location>
        <position position="228"/>
    </location>
    <ligand>
        <name>Mg(2+)</name>
        <dbReference type="ChEBI" id="CHEBI:18420"/>
    </ligand>
</feature>
<evidence type="ECO:0000256" key="2">
    <source>
        <dbReference type="ARBA" id="ARBA00010211"/>
    </source>
</evidence>
<evidence type="ECO:0000256" key="6">
    <source>
        <dbReference type="ARBA" id="ARBA00022837"/>
    </source>
</evidence>
<name>A0A0B7JZB2_BIOOC</name>
<dbReference type="Pfam" id="PF01557">
    <property type="entry name" value="FAA_hydrolase"/>
    <property type="match status" value="1"/>
</dbReference>
<feature type="binding site" evidence="12">
    <location>
        <position position="248"/>
    </location>
    <ligand>
        <name>Mg(2+)</name>
        <dbReference type="ChEBI" id="CHEBI:18420"/>
    </ligand>
</feature>
<feature type="binding site" evidence="12">
    <location>
        <position position="196"/>
    </location>
    <ligand>
        <name>Ca(2+)</name>
        <dbReference type="ChEBI" id="CHEBI:29108"/>
    </ligand>
</feature>
<evidence type="ECO:0000256" key="13">
    <source>
        <dbReference type="RuleBase" id="RU366008"/>
    </source>
</evidence>
<feature type="binding site" evidence="11">
    <location>
        <position position="235"/>
    </location>
    <ligand>
        <name>substrate</name>
    </ligand>
</feature>
<gene>
    <name evidence="16" type="ORF">BN869_000006342_1</name>
</gene>
<dbReference type="SUPFAM" id="SSF56529">
    <property type="entry name" value="FAH"/>
    <property type="match status" value="1"/>
</dbReference>
<dbReference type="GO" id="GO:1902000">
    <property type="term" value="P:homogentisate catabolic process"/>
    <property type="evidence" value="ECO:0007669"/>
    <property type="project" value="TreeGrafter"/>
</dbReference>
<dbReference type="GO" id="GO:0006559">
    <property type="term" value="P:L-phenylalanine catabolic process"/>
    <property type="evidence" value="ECO:0007669"/>
    <property type="project" value="UniProtKB-UniRule"/>
</dbReference>
<comment type="catalytic activity">
    <reaction evidence="13">
        <text>4-fumarylacetoacetate + H2O = acetoacetate + fumarate + H(+)</text>
        <dbReference type="Rhea" id="RHEA:10244"/>
        <dbReference type="ChEBI" id="CHEBI:13705"/>
        <dbReference type="ChEBI" id="CHEBI:15377"/>
        <dbReference type="ChEBI" id="CHEBI:15378"/>
        <dbReference type="ChEBI" id="CHEBI:18034"/>
        <dbReference type="ChEBI" id="CHEBI:29806"/>
        <dbReference type="EC" id="3.7.1.2"/>
    </reaction>
</comment>
<dbReference type="PANTHER" id="PTHR43069:SF5">
    <property type="entry name" value="FUMARYLACETOACETASE"/>
    <property type="match status" value="1"/>
</dbReference>
<feature type="binding site" evidence="11">
    <location>
        <position position="344"/>
    </location>
    <ligand>
        <name>substrate</name>
    </ligand>
</feature>
<organism evidence="16">
    <name type="scientific">Bionectria ochroleuca</name>
    <name type="common">Gliocladium roseum</name>
    <dbReference type="NCBI Taxonomy" id="29856"/>
    <lineage>
        <taxon>Eukaryota</taxon>
        <taxon>Fungi</taxon>
        <taxon>Dikarya</taxon>
        <taxon>Ascomycota</taxon>
        <taxon>Pezizomycotina</taxon>
        <taxon>Sordariomycetes</taxon>
        <taxon>Hypocreomycetidae</taxon>
        <taxon>Hypocreales</taxon>
        <taxon>Bionectriaceae</taxon>
        <taxon>Clonostachys</taxon>
    </lineage>
</organism>
<dbReference type="PANTHER" id="PTHR43069">
    <property type="entry name" value="FUMARYLACETOACETASE"/>
    <property type="match status" value="1"/>
</dbReference>
<dbReference type="Pfam" id="PF09298">
    <property type="entry name" value="FAA_hydrolase_N"/>
    <property type="match status" value="1"/>
</dbReference>
<comment type="similarity">
    <text evidence="2 13">Belongs to the FAH family.</text>
</comment>
<dbReference type="UniPathway" id="UPA00139">
    <property type="reaction ID" value="UER00341"/>
</dbReference>